<gene>
    <name evidence="2" type="ORF">BT246_40530</name>
</gene>
<name>A0A9W3SDL0_BACTU</name>
<keyword evidence="1" id="KW-0472">Membrane</keyword>
<keyword evidence="1" id="KW-0812">Transmembrane</keyword>
<sequence length="42" mass="5025">MIKSSFIYEIQAFIWVFYGVGFGMDNRYLKMIVDELREMLGI</sequence>
<dbReference type="Proteomes" id="UP000092743">
    <property type="component" value="Chromosome"/>
</dbReference>
<reference evidence="2 3" key="1">
    <citation type="submission" date="2016-04" db="EMBL/GenBank/DDBJ databases">
        <title>High quality genome of the nematocidal Bacillus thuringiensis MYBT18246.</title>
        <authorList>
            <person name="Hollensteiner J."/>
            <person name="Poehlein A."/>
            <person name="Sproeer C."/>
            <person name="Bunk B."/>
            <person name="Rosenstiel P."/>
            <person name="Schulenburg H."/>
            <person name="Liesegang H."/>
        </authorList>
    </citation>
    <scope>NUCLEOTIDE SEQUENCE [LARGE SCALE GENOMIC DNA]</scope>
    <source>
        <strain evidence="2 3">MYBT18246</strain>
    </source>
</reference>
<dbReference type="AlphaFoldDB" id="A0A9W3SDL0"/>
<evidence type="ECO:0000313" key="3">
    <source>
        <dbReference type="Proteomes" id="UP000092743"/>
    </source>
</evidence>
<keyword evidence="1" id="KW-1133">Transmembrane helix</keyword>
<dbReference type="EMBL" id="CP015350">
    <property type="protein sequence ID" value="ANS49399.1"/>
    <property type="molecule type" value="Genomic_DNA"/>
</dbReference>
<feature type="transmembrane region" description="Helical" evidence="1">
    <location>
        <begin position="6"/>
        <end position="24"/>
    </location>
</feature>
<proteinExistence type="predicted"/>
<organism evidence="2 3">
    <name type="scientific">Bacillus thuringiensis</name>
    <dbReference type="NCBI Taxonomy" id="1428"/>
    <lineage>
        <taxon>Bacteria</taxon>
        <taxon>Bacillati</taxon>
        <taxon>Bacillota</taxon>
        <taxon>Bacilli</taxon>
        <taxon>Bacillales</taxon>
        <taxon>Bacillaceae</taxon>
        <taxon>Bacillus</taxon>
        <taxon>Bacillus cereus group</taxon>
    </lineage>
</organism>
<evidence type="ECO:0000256" key="1">
    <source>
        <dbReference type="SAM" id="Phobius"/>
    </source>
</evidence>
<evidence type="ECO:0000313" key="2">
    <source>
        <dbReference type="EMBL" id="ANS49399.1"/>
    </source>
</evidence>
<protein>
    <submittedName>
        <fullName evidence="2">Uncharacterized protein</fullName>
    </submittedName>
</protein>
<accession>A0A9W3SDL0</accession>